<dbReference type="AlphaFoldDB" id="A0A9X1ZQ64"/>
<accession>A0A9X1ZQ64</accession>
<dbReference type="GO" id="GO:0016747">
    <property type="term" value="F:acyltransferase activity, transferring groups other than amino-acyl groups"/>
    <property type="evidence" value="ECO:0007669"/>
    <property type="project" value="InterPro"/>
</dbReference>
<comment type="caution">
    <text evidence="2">The sequence shown here is derived from an EMBL/GenBank/DDBJ whole genome shotgun (WGS) entry which is preliminary data.</text>
</comment>
<dbReference type="InterPro" id="IPR000182">
    <property type="entry name" value="GNAT_dom"/>
</dbReference>
<dbReference type="Pfam" id="PF12867">
    <property type="entry name" value="DinB_2"/>
    <property type="match status" value="1"/>
</dbReference>
<dbReference type="PANTHER" id="PTHR43233:SF1">
    <property type="entry name" value="FAMILY N-ACETYLTRANSFERASE, PUTATIVE (AFU_ORTHOLOGUE AFUA_6G03350)-RELATED"/>
    <property type="match status" value="1"/>
</dbReference>
<evidence type="ECO:0000259" key="1">
    <source>
        <dbReference type="PROSITE" id="PS51186"/>
    </source>
</evidence>
<dbReference type="InterPro" id="IPR053144">
    <property type="entry name" value="Acetyltransferase_Butenolide"/>
</dbReference>
<protein>
    <submittedName>
        <fullName evidence="2">Metal-dependent hydrolase</fullName>
    </submittedName>
</protein>
<dbReference type="Proteomes" id="UP001139521">
    <property type="component" value="Unassembled WGS sequence"/>
</dbReference>
<dbReference type="InterPro" id="IPR024775">
    <property type="entry name" value="DinB-like"/>
</dbReference>
<dbReference type="SUPFAM" id="SSF55729">
    <property type="entry name" value="Acyl-CoA N-acyltransferases (Nat)"/>
    <property type="match status" value="1"/>
</dbReference>
<gene>
    <name evidence="2" type="ORF">L1967_11635</name>
</gene>
<dbReference type="PANTHER" id="PTHR43233">
    <property type="entry name" value="FAMILY N-ACETYLTRANSFERASE, PUTATIVE (AFU_ORTHOLOGUE AFUA_6G03350)-RELATED"/>
    <property type="match status" value="1"/>
</dbReference>
<dbReference type="RefSeq" id="WP_249601799.1">
    <property type="nucleotide sequence ID" value="NZ_JAKHSK010000015.1"/>
</dbReference>
<sequence>MNEKDQYPIGRYIENLELPQQMQQQWIATIASLPFRIKEEVQSLTQLQLDTPYRENVWTVRQVIHHLADSNINCFARIKFALTEENPSIKPFAEKPWADLFDAKLTDIAPSLKILEGIHERWVALLENLEEKDWQKSFFHPELQKKTDYSSGNGQIQLALQTSFGAHCKYKRKNGMELRKNYSIKTGYNNMDIQAIHQFLCMESYWAKGISKELVEKALQHSFCIGVFLADKQIGFARLITDYTTFAYLADVYILEQHRGEGLSKKLMEYIMSLDNVKGMRRILLATLDAHALYSKFGFQSPEHPERLMEIKRNNLYSK</sequence>
<feature type="domain" description="N-acetyltransferase" evidence="1">
    <location>
        <begin position="176"/>
        <end position="319"/>
    </location>
</feature>
<evidence type="ECO:0000313" key="2">
    <source>
        <dbReference type="EMBL" id="MCL6218952.1"/>
    </source>
</evidence>
<dbReference type="GO" id="GO:0016787">
    <property type="term" value="F:hydrolase activity"/>
    <property type="evidence" value="ECO:0007669"/>
    <property type="project" value="UniProtKB-KW"/>
</dbReference>
<dbReference type="EMBL" id="JAKHSK010000015">
    <property type="protein sequence ID" value="MCL6218952.1"/>
    <property type="molecule type" value="Genomic_DNA"/>
</dbReference>
<reference evidence="2" key="1">
    <citation type="submission" date="2022-01" db="EMBL/GenBank/DDBJ databases">
        <title>Genome sequencing of Zunongwangia sp. M21534 genome.</title>
        <authorList>
            <person name="Chen Y."/>
            <person name="Dong C."/>
            <person name="Shao Z."/>
        </authorList>
    </citation>
    <scope>NUCLEOTIDE SEQUENCE</scope>
    <source>
        <strain evidence="2">MCCC M21534</strain>
    </source>
</reference>
<evidence type="ECO:0000313" key="3">
    <source>
        <dbReference type="Proteomes" id="UP001139521"/>
    </source>
</evidence>
<dbReference type="InterPro" id="IPR034660">
    <property type="entry name" value="DinB/YfiT-like"/>
</dbReference>
<dbReference type="InterPro" id="IPR016181">
    <property type="entry name" value="Acyl_CoA_acyltransferase"/>
</dbReference>
<dbReference type="Pfam" id="PF13508">
    <property type="entry name" value="Acetyltransf_7"/>
    <property type="match status" value="1"/>
</dbReference>
<organism evidence="2 3">
    <name type="scientific">Zunongwangia pacifica</name>
    <dbReference type="NCBI Taxonomy" id="2911062"/>
    <lineage>
        <taxon>Bacteria</taxon>
        <taxon>Pseudomonadati</taxon>
        <taxon>Bacteroidota</taxon>
        <taxon>Flavobacteriia</taxon>
        <taxon>Flavobacteriales</taxon>
        <taxon>Flavobacteriaceae</taxon>
        <taxon>Zunongwangia</taxon>
    </lineage>
</organism>
<dbReference type="Gene3D" id="3.40.630.30">
    <property type="match status" value="1"/>
</dbReference>
<dbReference type="NCBIfam" id="NF009807">
    <property type="entry name" value="PRK13291.1"/>
    <property type="match status" value="1"/>
</dbReference>
<dbReference type="SUPFAM" id="SSF109854">
    <property type="entry name" value="DinB/YfiT-like putative metalloenzymes"/>
    <property type="match status" value="1"/>
</dbReference>
<dbReference type="PROSITE" id="PS51186">
    <property type="entry name" value="GNAT"/>
    <property type="match status" value="1"/>
</dbReference>
<proteinExistence type="predicted"/>
<name>A0A9X1ZQ64_9FLAO</name>
<keyword evidence="3" id="KW-1185">Reference proteome</keyword>
<dbReference type="CDD" id="cd04301">
    <property type="entry name" value="NAT_SF"/>
    <property type="match status" value="1"/>
</dbReference>
<keyword evidence="2" id="KW-0378">Hydrolase</keyword>
<dbReference type="Gene3D" id="1.20.120.450">
    <property type="entry name" value="dinb family like domain"/>
    <property type="match status" value="1"/>
</dbReference>